<organism evidence="1 2">
    <name type="scientific">Dendrobium chrysotoxum</name>
    <name type="common">Orchid</name>
    <dbReference type="NCBI Taxonomy" id="161865"/>
    <lineage>
        <taxon>Eukaryota</taxon>
        <taxon>Viridiplantae</taxon>
        <taxon>Streptophyta</taxon>
        <taxon>Embryophyta</taxon>
        <taxon>Tracheophyta</taxon>
        <taxon>Spermatophyta</taxon>
        <taxon>Magnoliopsida</taxon>
        <taxon>Liliopsida</taxon>
        <taxon>Asparagales</taxon>
        <taxon>Orchidaceae</taxon>
        <taxon>Epidendroideae</taxon>
        <taxon>Malaxideae</taxon>
        <taxon>Dendrobiinae</taxon>
        <taxon>Dendrobium</taxon>
    </lineage>
</organism>
<sequence length="239" mass="25267">MFKLHPQLRMPDATPAQPLVGSVPTPIVEFGVVPVTDPESDNVPTLDRCNVNVGVVGNLDNEIAGITGHSVPVPLVSGDPLVIPIIGSMLMSNVNTVGLDLIDHVVINSAIHCTSPLVNLACPVQVEGECIINEVANQIALIPTDEYLPAPTLVAVEKDFCHVNTVVLNESSSATNNGSTLPSSEPTLSSNVVQLNDPMHFIDVPISLISNDDLLSLYFVGLMYVCDGVCGGLEQATLW</sequence>
<evidence type="ECO:0000313" key="2">
    <source>
        <dbReference type="Proteomes" id="UP000775213"/>
    </source>
</evidence>
<name>A0AAV7GN85_DENCH</name>
<keyword evidence="2" id="KW-1185">Reference proteome</keyword>
<dbReference type="Proteomes" id="UP000775213">
    <property type="component" value="Unassembled WGS sequence"/>
</dbReference>
<reference evidence="1 2" key="1">
    <citation type="journal article" date="2021" name="Hortic Res">
        <title>Chromosome-scale assembly of the Dendrobium chrysotoxum genome enhances the understanding of orchid evolution.</title>
        <authorList>
            <person name="Zhang Y."/>
            <person name="Zhang G.Q."/>
            <person name="Zhang D."/>
            <person name="Liu X.D."/>
            <person name="Xu X.Y."/>
            <person name="Sun W.H."/>
            <person name="Yu X."/>
            <person name="Zhu X."/>
            <person name="Wang Z.W."/>
            <person name="Zhao X."/>
            <person name="Zhong W.Y."/>
            <person name="Chen H."/>
            <person name="Yin W.L."/>
            <person name="Huang T."/>
            <person name="Niu S.C."/>
            <person name="Liu Z.J."/>
        </authorList>
    </citation>
    <scope>NUCLEOTIDE SEQUENCE [LARGE SCALE GENOMIC DNA]</scope>
    <source>
        <strain evidence="1">Lindl</strain>
    </source>
</reference>
<gene>
    <name evidence="1" type="ORF">IEQ34_007887</name>
</gene>
<evidence type="ECO:0000313" key="1">
    <source>
        <dbReference type="EMBL" id="KAH0463305.1"/>
    </source>
</evidence>
<accession>A0AAV7GN85</accession>
<proteinExistence type="predicted"/>
<dbReference type="EMBL" id="JAGFBR010000008">
    <property type="protein sequence ID" value="KAH0463305.1"/>
    <property type="molecule type" value="Genomic_DNA"/>
</dbReference>
<dbReference type="AlphaFoldDB" id="A0AAV7GN85"/>
<protein>
    <submittedName>
        <fullName evidence="1">Uncharacterized protein</fullName>
    </submittedName>
</protein>
<comment type="caution">
    <text evidence="1">The sequence shown here is derived from an EMBL/GenBank/DDBJ whole genome shotgun (WGS) entry which is preliminary data.</text>
</comment>